<dbReference type="GO" id="GO:0005516">
    <property type="term" value="F:calmodulin binding"/>
    <property type="evidence" value="ECO:0007669"/>
    <property type="project" value="InterPro"/>
</dbReference>
<keyword evidence="9" id="KW-0732">Signal</keyword>
<keyword evidence="4" id="KW-0238">DNA-binding</keyword>
<keyword evidence="14" id="KW-1185">Reference proteome</keyword>
<evidence type="ECO:0000256" key="6">
    <source>
        <dbReference type="ARBA" id="ARBA00023163"/>
    </source>
</evidence>
<feature type="signal peptide" evidence="9">
    <location>
        <begin position="1"/>
        <end position="27"/>
    </location>
</feature>
<evidence type="ECO:0000256" key="3">
    <source>
        <dbReference type="ARBA" id="ARBA00023015"/>
    </source>
</evidence>
<evidence type="ECO:0000256" key="9">
    <source>
        <dbReference type="SAM" id="SignalP"/>
    </source>
</evidence>
<dbReference type="InterPro" id="IPR012416">
    <property type="entry name" value="CBP60"/>
</dbReference>
<organism evidence="13 14">
    <name type="scientific">Gossypium schwendimanii</name>
    <name type="common">Cotton</name>
    <dbReference type="NCBI Taxonomy" id="34291"/>
    <lineage>
        <taxon>Eukaryota</taxon>
        <taxon>Viridiplantae</taxon>
        <taxon>Streptophyta</taxon>
        <taxon>Embryophyta</taxon>
        <taxon>Tracheophyta</taxon>
        <taxon>Spermatophyta</taxon>
        <taxon>Magnoliopsida</taxon>
        <taxon>eudicotyledons</taxon>
        <taxon>Gunneridae</taxon>
        <taxon>Pentapetalae</taxon>
        <taxon>rosids</taxon>
        <taxon>malvids</taxon>
        <taxon>Malvales</taxon>
        <taxon>Malvaceae</taxon>
        <taxon>Malvoideae</taxon>
        <taxon>Gossypium</taxon>
    </lineage>
</organism>
<comment type="caution">
    <text evidence="13">The sequence shown here is derived from an EMBL/GenBank/DDBJ whole genome shotgun (WGS) entry which is preliminary data.</text>
</comment>
<evidence type="ECO:0000259" key="12">
    <source>
        <dbReference type="Pfam" id="PF20452"/>
    </source>
</evidence>
<feature type="domain" description="Calmodulin binding protein-like N-terminal" evidence="10">
    <location>
        <begin position="153"/>
        <end position="299"/>
    </location>
</feature>
<dbReference type="GO" id="GO:0005634">
    <property type="term" value="C:nucleus"/>
    <property type="evidence" value="ECO:0007669"/>
    <property type="project" value="UniProtKB-SubCell"/>
</dbReference>
<evidence type="ECO:0000256" key="2">
    <source>
        <dbReference type="ARBA" id="ARBA00007214"/>
    </source>
</evidence>
<dbReference type="Pfam" id="PF20451">
    <property type="entry name" value="Calmod_bind_M"/>
    <property type="match status" value="1"/>
</dbReference>
<keyword evidence="3" id="KW-0805">Transcription regulation</keyword>
<dbReference type="Pfam" id="PF07887">
    <property type="entry name" value="Calmodulin_bind"/>
    <property type="match status" value="1"/>
</dbReference>
<evidence type="ECO:0000256" key="7">
    <source>
        <dbReference type="ARBA" id="ARBA00023242"/>
    </source>
</evidence>
<evidence type="ECO:0000313" key="13">
    <source>
        <dbReference type="EMBL" id="MBA0862476.1"/>
    </source>
</evidence>
<sequence length="626" mass="70082">MNLIVSHHRYRLAFGVFLLLELVVVMSQKRPQEDGKARPSEGNSPDQDKRRRVPTLRKYSPSLSCFPILAYILKQIGFSLFGIIHAANLFVNYASVVQEVMKLQSVQHLLEPVLEPLIRRVVKEEVELALRKHLNNMKRNGGKEVNSSESRSLQLQFLNNLSLPVFTGARIEAEDCSTIKVAIVDALTGQIVTSGPESSAKVEVVVLEGDFDGDEEDNWAVEEFNNNIVKEREGKKPLLTGDAFLTLTEGIGLVGEISFTDNSSWTRCRRFRLGARVVDGSGGTRVREAKTESFIVRDHRGELYKKHHPPSLSDEVWRLEKIGKDGAFHKRLSRENINTVKDFLTMLCINPPRLRHILGTGMSAKMWEITVEHARTCVLDKRRHVYCPPGSQQKSGVVFNVVGQLTGLLSECQYLTTDKLSETEKIEAQNLVISAFEHWAEVIFFDDEASLISSCSKLAKIPCTNSAKTENSNGSKVLASQKMDGYDYAQTSASSPDIISTIYSVWGMGGLEDYALHGIENPDLRYDQTLSYPGQVNNSLTCDTDISQTFGDEDHLGYFDGDLHSQGLGLESQADLQTAVDGFLVQRKVADQAKSRWTKVFSVLKWFSIKRKVKEKFLGLRYGTGL</sequence>
<feature type="chain" id="PRO_5029638260" description="Calmodulin-binding protein 60 A-like" evidence="9">
    <location>
        <begin position="28"/>
        <end position="626"/>
    </location>
</feature>
<evidence type="ECO:0000313" key="14">
    <source>
        <dbReference type="Proteomes" id="UP000593576"/>
    </source>
</evidence>
<dbReference type="GO" id="GO:0080142">
    <property type="term" value="P:regulation of salicylic acid biosynthetic process"/>
    <property type="evidence" value="ECO:0007669"/>
    <property type="project" value="TreeGrafter"/>
</dbReference>
<name>A0A7J9LV56_GOSSC</name>
<feature type="domain" description="Calmodulin binding protein C-terminal" evidence="12">
    <location>
        <begin position="383"/>
        <end position="444"/>
    </location>
</feature>
<gene>
    <name evidence="13" type="ORF">Goshw_009082</name>
</gene>
<dbReference type="Proteomes" id="UP000593576">
    <property type="component" value="Unassembled WGS sequence"/>
</dbReference>
<reference evidence="13 14" key="1">
    <citation type="journal article" date="2019" name="Genome Biol. Evol.">
        <title>Insights into the evolution of the New World diploid cottons (Gossypium, subgenus Houzingenia) based on genome sequencing.</title>
        <authorList>
            <person name="Grover C.E."/>
            <person name="Arick M.A. 2nd"/>
            <person name="Thrash A."/>
            <person name="Conover J.L."/>
            <person name="Sanders W.S."/>
            <person name="Peterson D.G."/>
            <person name="Frelichowski J.E."/>
            <person name="Scheffler J.A."/>
            <person name="Scheffler B.E."/>
            <person name="Wendel J.F."/>
        </authorList>
    </citation>
    <scope>NUCLEOTIDE SEQUENCE [LARGE SCALE GENOMIC DNA]</scope>
    <source>
        <strain evidence="13">1</strain>
        <tissue evidence="13">Leaf</tissue>
    </source>
</reference>
<dbReference type="PANTHER" id="PTHR31713">
    <property type="entry name" value="OS02G0177800 PROTEIN"/>
    <property type="match status" value="1"/>
</dbReference>
<dbReference type="EMBL" id="JABFAF010000008">
    <property type="protein sequence ID" value="MBA0862476.1"/>
    <property type="molecule type" value="Genomic_DNA"/>
</dbReference>
<accession>A0A7J9LV56</accession>
<comment type="subcellular location">
    <subcellularLocation>
        <location evidence="1">Nucleus</location>
    </subcellularLocation>
</comment>
<evidence type="ECO:0000256" key="4">
    <source>
        <dbReference type="ARBA" id="ARBA00023125"/>
    </source>
</evidence>
<proteinExistence type="inferred from homology"/>
<evidence type="ECO:0000256" key="1">
    <source>
        <dbReference type="ARBA" id="ARBA00004123"/>
    </source>
</evidence>
<dbReference type="OrthoDB" id="1604062at2759"/>
<comment type="similarity">
    <text evidence="2">Belongs to the plant ACBP60 protein family.</text>
</comment>
<evidence type="ECO:0000256" key="8">
    <source>
        <dbReference type="SAM" id="MobiDB-lite"/>
    </source>
</evidence>
<protein>
    <recommendedName>
        <fullName evidence="15">Calmodulin-binding protein 60 A-like</fullName>
    </recommendedName>
</protein>
<dbReference type="PANTHER" id="PTHR31713:SF14">
    <property type="entry name" value="CALMODULIN-BINDING PROTEIN 60 A"/>
    <property type="match status" value="1"/>
</dbReference>
<dbReference type="AlphaFoldDB" id="A0A7J9LV56"/>
<dbReference type="InterPro" id="IPR046831">
    <property type="entry name" value="Calmodulin_bind_N"/>
</dbReference>
<evidence type="ECO:0000256" key="5">
    <source>
        <dbReference type="ARBA" id="ARBA00023159"/>
    </source>
</evidence>
<keyword evidence="6" id="KW-0804">Transcription</keyword>
<dbReference type="InterPro" id="IPR046830">
    <property type="entry name" value="Calmod_bind_M"/>
</dbReference>
<feature type="domain" description="Calmodulin binding protein central" evidence="11">
    <location>
        <begin position="312"/>
        <end position="377"/>
    </location>
</feature>
<feature type="region of interest" description="Disordered" evidence="8">
    <location>
        <begin position="31"/>
        <end position="54"/>
    </location>
</feature>
<dbReference type="Pfam" id="PF20452">
    <property type="entry name" value="Calmod_bind_C"/>
    <property type="match status" value="1"/>
</dbReference>
<dbReference type="GO" id="GO:0043565">
    <property type="term" value="F:sequence-specific DNA binding"/>
    <property type="evidence" value="ECO:0007669"/>
    <property type="project" value="TreeGrafter"/>
</dbReference>
<dbReference type="GO" id="GO:0003700">
    <property type="term" value="F:DNA-binding transcription factor activity"/>
    <property type="evidence" value="ECO:0007669"/>
    <property type="project" value="TreeGrafter"/>
</dbReference>
<evidence type="ECO:0000259" key="10">
    <source>
        <dbReference type="Pfam" id="PF07887"/>
    </source>
</evidence>
<dbReference type="InterPro" id="IPR046829">
    <property type="entry name" value="Calmod_bind_C"/>
</dbReference>
<evidence type="ECO:0008006" key="15">
    <source>
        <dbReference type="Google" id="ProtNLM"/>
    </source>
</evidence>
<keyword evidence="5" id="KW-0010">Activator</keyword>
<evidence type="ECO:0000259" key="11">
    <source>
        <dbReference type="Pfam" id="PF20451"/>
    </source>
</evidence>
<keyword evidence="7" id="KW-0539">Nucleus</keyword>